<dbReference type="InterPro" id="IPR000184">
    <property type="entry name" value="Bac_surfAg_D15"/>
</dbReference>
<gene>
    <name evidence="5" type="ORF">ACFPIE_20505</name>
</gene>
<name>A0ABW0FX18_9CAUL</name>
<keyword evidence="2" id="KW-1134">Transmembrane beta strand</keyword>
<dbReference type="EMBL" id="JBHSLF010000056">
    <property type="protein sequence ID" value="MFC5346305.1"/>
    <property type="molecule type" value="Genomic_DNA"/>
</dbReference>
<evidence type="ECO:0000259" key="4">
    <source>
        <dbReference type="Pfam" id="PF01103"/>
    </source>
</evidence>
<dbReference type="Gene3D" id="2.40.160.50">
    <property type="entry name" value="membrane protein fhac: a member of the omp85/tpsb transporter family"/>
    <property type="match status" value="1"/>
</dbReference>
<dbReference type="InterPro" id="IPR039910">
    <property type="entry name" value="D15-like"/>
</dbReference>
<dbReference type="Proteomes" id="UP001596152">
    <property type="component" value="Unassembled WGS sequence"/>
</dbReference>
<evidence type="ECO:0000256" key="1">
    <source>
        <dbReference type="ARBA" id="ARBA00004370"/>
    </source>
</evidence>
<sequence>MGVAGTAVADPRAQIRGDLDAELRAALVRAVGETDGPPTNGFDARRRARAAMASAEALLRSEGYYQPVLADIVEGEENPVAIVEITPGPRFVLTQPIIHWVEAEPEPEVVRTAQTEVRLKPGDPGRAADVIAGEGRVVASLARQGYPDAVTQPRRVVVDHAAMTVAPTFNINAGPLVRLDGVRVETRGPTNPEWVMDLAPWQEGQRYDPEQVAELERRLLETGVYDGVAVALTAADQTTPEGNRPVVVTLTDRPRRILEAGATLSTADGSGVNGIWTWYNRFGRADALRFEARLATIDSRIGASLSLPHWRTPGETLALSSAVVNEDTNAYVRTAVVLAADLRQRIGKTSFYSYGVGLDAGRYSETRFDPITQAPISFDRDLAILTGRGSAYIDQSNDPLNPTTGWRMTLNVQPTAVTGEDTILFLRTEAQGTAYMPIQDNARTVLAGRIRLGSIIGGSELSVPSDRLFYSGGGGSVRGYQYQGVGPRLPDNTPRGGISLFEVSAEARHDLGKGFGVVGFVDAGAIGFAETPDFSNLRYAVGIGARYNLSFGPIRADIAFPLDKREGDANFQVYVSIGQAF</sequence>
<dbReference type="Gene3D" id="3.10.20.310">
    <property type="entry name" value="membrane protein fhac"/>
    <property type="match status" value="1"/>
</dbReference>
<dbReference type="PANTHER" id="PTHR12815:SF42">
    <property type="entry name" value="BACTERIAL SURFACE ANTIGEN (D15) DOMAIN-CONTAINING PROTEIN"/>
    <property type="match status" value="1"/>
</dbReference>
<proteinExistence type="predicted"/>
<dbReference type="Pfam" id="PF01103">
    <property type="entry name" value="Omp85"/>
    <property type="match status" value="1"/>
</dbReference>
<dbReference type="RefSeq" id="WP_374036819.1">
    <property type="nucleotide sequence ID" value="NZ_CP169082.1"/>
</dbReference>
<evidence type="ECO:0000256" key="3">
    <source>
        <dbReference type="ARBA" id="ARBA00023136"/>
    </source>
</evidence>
<keyword evidence="3" id="KW-0472">Membrane</keyword>
<comment type="subcellular location">
    <subcellularLocation>
        <location evidence="1">Membrane</location>
    </subcellularLocation>
</comment>
<reference evidence="6" key="1">
    <citation type="journal article" date="2019" name="Int. J. Syst. Evol. Microbiol.">
        <title>The Global Catalogue of Microorganisms (GCM) 10K type strain sequencing project: providing services to taxonomists for standard genome sequencing and annotation.</title>
        <authorList>
            <consortium name="The Broad Institute Genomics Platform"/>
            <consortium name="The Broad Institute Genome Sequencing Center for Infectious Disease"/>
            <person name="Wu L."/>
            <person name="Ma J."/>
        </authorList>
    </citation>
    <scope>NUCLEOTIDE SEQUENCE [LARGE SCALE GENOMIC DNA]</scope>
    <source>
        <strain evidence="6">JCM 12125</strain>
    </source>
</reference>
<keyword evidence="6" id="KW-1185">Reference proteome</keyword>
<comment type="caution">
    <text evidence="5">The sequence shown here is derived from an EMBL/GenBank/DDBJ whole genome shotgun (WGS) entry which is preliminary data.</text>
</comment>
<evidence type="ECO:0000313" key="6">
    <source>
        <dbReference type="Proteomes" id="UP001596152"/>
    </source>
</evidence>
<evidence type="ECO:0000256" key="2">
    <source>
        <dbReference type="ARBA" id="ARBA00022452"/>
    </source>
</evidence>
<keyword evidence="2" id="KW-0812">Transmembrane</keyword>
<evidence type="ECO:0000313" key="5">
    <source>
        <dbReference type="EMBL" id="MFC5346305.1"/>
    </source>
</evidence>
<accession>A0ABW0FX18</accession>
<dbReference type="PANTHER" id="PTHR12815">
    <property type="entry name" value="SORTING AND ASSEMBLY MACHINERY SAMM50 PROTEIN FAMILY MEMBER"/>
    <property type="match status" value="1"/>
</dbReference>
<protein>
    <submittedName>
        <fullName evidence="5">Autotransporter assembly complex family protein</fullName>
    </submittedName>
</protein>
<feature type="domain" description="Bacterial surface antigen (D15)" evidence="4">
    <location>
        <begin position="280"/>
        <end position="581"/>
    </location>
</feature>
<organism evidence="5 6">
    <name type="scientific">Brevundimonas staleyi</name>
    <dbReference type="NCBI Taxonomy" id="74326"/>
    <lineage>
        <taxon>Bacteria</taxon>
        <taxon>Pseudomonadati</taxon>
        <taxon>Pseudomonadota</taxon>
        <taxon>Alphaproteobacteria</taxon>
        <taxon>Caulobacterales</taxon>
        <taxon>Caulobacteraceae</taxon>
        <taxon>Brevundimonas</taxon>
    </lineage>
</organism>